<dbReference type="InterPro" id="IPR006311">
    <property type="entry name" value="TAT_signal"/>
</dbReference>
<dbReference type="EMBL" id="JAEKJZ010000009">
    <property type="protein sequence ID" value="MBN9674086.1"/>
    <property type="molecule type" value="Genomic_DNA"/>
</dbReference>
<evidence type="ECO:0000313" key="5">
    <source>
        <dbReference type="EMBL" id="MBN9674086.1"/>
    </source>
</evidence>
<keyword evidence="3" id="KW-0574">Periplasm</keyword>
<feature type="signal peptide" evidence="4">
    <location>
        <begin position="1"/>
        <end position="30"/>
    </location>
</feature>
<comment type="subcellular location">
    <subcellularLocation>
        <location evidence="1">Periplasm</location>
    </subcellularLocation>
</comment>
<evidence type="ECO:0000313" key="6">
    <source>
        <dbReference type="Proteomes" id="UP000664096"/>
    </source>
</evidence>
<gene>
    <name evidence="5" type="ORF">JF539_27255</name>
</gene>
<feature type="chain" id="PRO_5037275022" evidence="4">
    <location>
        <begin position="31"/>
        <end position="415"/>
    </location>
</feature>
<dbReference type="PANTHER" id="PTHR43649">
    <property type="entry name" value="ARABINOSE-BINDING PROTEIN-RELATED"/>
    <property type="match status" value="1"/>
</dbReference>
<dbReference type="PANTHER" id="PTHR43649:SF12">
    <property type="entry name" value="DIACETYLCHITOBIOSE BINDING PROTEIN DASA"/>
    <property type="match status" value="1"/>
</dbReference>
<dbReference type="AlphaFoldDB" id="A0A939EJ13"/>
<keyword evidence="4" id="KW-0732">Signal</keyword>
<evidence type="ECO:0000256" key="4">
    <source>
        <dbReference type="SAM" id="SignalP"/>
    </source>
</evidence>
<evidence type="ECO:0000256" key="1">
    <source>
        <dbReference type="ARBA" id="ARBA00004418"/>
    </source>
</evidence>
<dbReference type="SUPFAM" id="SSF53850">
    <property type="entry name" value="Periplasmic binding protein-like II"/>
    <property type="match status" value="1"/>
</dbReference>
<protein>
    <submittedName>
        <fullName evidence="5">Extracellular solute-binding protein</fullName>
    </submittedName>
</protein>
<evidence type="ECO:0000256" key="2">
    <source>
        <dbReference type="ARBA" id="ARBA00008520"/>
    </source>
</evidence>
<dbReference type="InterPro" id="IPR006059">
    <property type="entry name" value="SBP"/>
</dbReference>
<reference evidence="5" key="1">
    <citation type="submission" date="2020-12" db="EMBL/GenBank/DDBJ databases">
        <title>Oil enriched cultivation method for isolating marine PHA-producing bacteria.</title>
        <authorList>
            <person name="Zheng W."/>
            <person name="Yu S."/>
            <person name="Huang Y."/>
        </authorList>
    </citation>
    <scope>NUCLEOTIDE SEQUENCE</scope>
    <source>
        <strain evidence="5">SY-2-12</strain>
    </source>
</reference>
<comment type="similarity">
    <text evidence="2">Belongs to the bacterial solute-binding protein 1 family.</text>
</comment>
<dbReference type="InterPro" id="IPR050490">
    <property type="entry name" value="Bact_solute-bd_prot1"/>
</dbReference>
<dbReference type="RefSeq" id="WP_207144380.1">
    <property type="nucleotide sequence ID" value="NZ_JAEKJZ010000009.1"/>
</dbReference>
<organism evidence="5 6">
    <name type="scientific">Roseibium aggregatum</name>
    <dbReference type="NCBI Taxonomy" id="187304"/>
    <lineage>
        <taxon>Bacteria</taxon>
        <taxon>Pseudomonadati</taxon>
        <taxon>Pseudomonadota</taxon>
        <taxon>Alphaproteobacteria</taxon>
        <taxon>Hyphomicrobiales</taxon>
        <taxon>Stappiaceae</taxon>
        <taxon>Roseibium</taxon>
    </lineage>
</organism>
<evidence type="ECO:0000256" key="3">
    <source>
        <dbReference type="ARBA" id="ARBA00022764"/>
    </source>
</evidence>
<dbReference type="Proteomes" id="UP000664096">
    <property type="component" value="Unassembled WGS sequence"/>
</dbReference>
<dbReference type="GO" id="GO:0042597">
    <property type="term" value="C:periplasmic space"/>
    <property type="evidence" value="ECO:0007669"/>
    <property type="project" value="UniProtKB-SubCell"/>
</dbReference>
<dbReference type="Gene3D" id="3.40.190.10">
    <property type="entry name" value="Periplasmic binding protein-like II"/>
    <property type="match status" value="1"/>
</dbReference>
<accession>A0A939EJ13</accession>
<comment type="caution">
    <text evidence="5">The sequence shown here is derived from an EMBL/GenBank/DDBJ whole genome shotgun (WGS) entry which is preliminary data.</text>
</comment>
<dbReference type="PROSITE" id="PS51318">
    <property type="entry name" value="TAT"/>
    <property type="match status" value="1"/>
</dbReference>
<dbReference type="Pfam" id="PF13416">
    <property type="entry name" value="SBP_bac_8"/>
    <property type="match status" value="1"/>
</dbReference>
<proteinExistence type="inferred from homology"/>
<name>A0A939EJ13_9HYPH</name>
<sequence length="415" mass="44997">MTEFNINRRNFTMGAAGLAAASILPIRAFANDVTITISSPWGSDRPFQKVVDAYNAKGTGVKVVNRFDGNYEQMATKAMASIASGHPVEMMITGWKFGYFAKRTLGARDFFDIDEASAEEIITQFKPSVRSLVNIDNALIGLPWAMSTPVTWINMDLWREAGLDENIPLDIDHAWLLEQANTIEKALGGKGHPTYRSALDLSNNEWTSQAYVQNAGGFILDGETVVCDSPAAIRGMKAFAEPVKSGAWKNLDYGGQAKAMFAGNIAICATSSSRASTAAASDIEFKDVMFPSLDGKRNMNSGGNFLAVYAREQELAQASMDFLKFCASPEGQLIWSEVGYLNTSVHDIPLQPLQTAAVAQLEAGLTSETIWPGKRGLEGQSVWREKVARVLEGVDTPEQAMAQAQSELSQLISAG</sequence>